<keyword evidence="9" id="KW-0408">Iron</keyword>
<evidence type="ECO:0000256" key="4">
    <source>
        <dbReference type="ARBA" id="ARBA00012221"/>
    </source>
</evidence>
<comment type="cofactor">
    <cofactor evidence="1">
        <name>[4Fe-4S] cluster</name>
        <dbReference type="ChEBI" id="CHEBI:49883"/>
    </cofactor>
</comment>
<dbReference type="SFLD" id="SFLDS00032">
    <property type="entry name" value="Radical_SAM_3-amino-3-carboxyp"/>
    <property type="match status" value="1"/>
</dbReference>
<evidence type="ECO:0000256" key="13">
    <source>
        <dbReference type="ARBA" id="ARBA00032789"/>
    </source>
</evidence>
<keyword evidence="17" id="KW-1185">Reference proteome</keyword>
<sequence length="360" mass="39870">MDYYSQDGGEWNSSYVKKSSRPSVYGHGGEGSEDVGEREGVHEEALGELKSNALGAGGKNTPNAFVDLEVVVVRENGDGGVEGRVVEDGIGDLGKTAGDVTYGACYVEDFSAAVLSIDLLIHYCHSCLVLIDSTTIPCLYVFVDIKIDVSHLVDTVKLNLESCAQNLVLDGIIQFAYAIRAAKPELEKSMLRVLVPQSKPLSADSFSENPENSILVFVADGRFHLEAIMIANLGIKAFRYDPYIGMLFLKEYDHVGMKESKKCAILRAREEARNWGVILGTLGRQGNLKILERLEKNMKEKGFFYTIFLMSEISHPKIALFEDSVDAWIQIACPRLSIDWGNAFWETIAQSPSRQRSRWG</sequence>
<evidence type="ECO:0000256" key="11">
    <source>
        <dbReference type="ARBA" id="ARBA00031690"/>
    </source>
</evidence>
<comment type="caution">
    <text evidence="16">The sequence shown here is derived from an EMBL/GenBank/DDBJ whole genome shotgun (WGS) entry which is preliminary data.</text>
</comment>
<dbReference type="UniPathway" id="UPA00559"/>
<keyword evidence="7" id="KW-0949">S-adenosyl-L-methionine</keyword>
<dbReference type="EC" id="2.5.1.108" evidence="4"/>
<dbReference type="NCBIfam" id="TIGR00322">
    <property type="entry name" value="diphth2_R"/>
    <property type="match status" value="1"/>
</dbReference>
<evidence type="ECO:0000256" key="5">
    <source>
        <dbReference type="ARBA" id="ARBA00021915"/>
    </source>
</evidence>
<dbReference type="EMBL" id="SDMP01000002">
    <property type="protein sequence ID" value="RYR72842.1"/>
    <property type="molecule type" value="Genomic_DNA"/>
</dbReference>
<evidence type="ECO:0000256" key="6">
    <source>
        <dbReference type="ARBA" id="ARBA00022679"/>
    </source>
</evidence>
<dbReference type="InterPro" id="IPR042264">
    <property type="entry name" value="DPH1/DPH2_2"/>
</dbReference>
<name>A0A445EBH6_ARAHY</name>
<evidence type="ECO:0000256" key="7">
    <source>
        <dbReference type="ARBA" id="ARBA00022691"/>
    </source>
</evidence>
<comment type="catalytic activity">
    <reaction evidence="14">
        <text>L-histidyl-[translation elongation factor 2] + S-adenosyl-L-methionine = 2-[(3S)-amino-3-carboxypropyl]-L-histidyl-[translation elongation factor 2] + S-methyl-5'-thioadenosine + H(+)</text>
        <dbReference type="Rhea" id="RHEA:36783"/>
        <dbReference type="Rhea" id="RHEA-COMP:9748"/>
        <dbReference type="Rhea" id="RHEA-COMP:9749"/>
        <dbReference type="ChEBI" id="CHEBI:15378"/>
        <dbReference type="ChEBI" id="CHEBI:17509"/>
        <dbReference type="ChEBI" id="CHEBI:29979"/>
        <dbReference type="ChEBI" id="CHEBI:59789"/>
        <dbReference type="ChEBI" id="CHEBI:73995"/>
        <dbReference type="EC" id="2.5.1.108"/>
    </reaction>
</comment>
<dbReference type="GO" id="GO:0017183">
    <property type="term" value="P:protein histidyl modification to diphthamide"/>
    <property type="evidence" value="ECO:0007669"/>
    <property type="project" value="UniProtKB-UniPathway"/>
</dbReference>
<reference evidence="16 17" key="1">
    <citation type="submission" date="2019-01" db="EMBL/GenBank/DDBJ databases">
        <title>Sequencing of cultivated peanut Arachis hypogaea provides insights into genome evolution and oil improvement.</title>
        <authorList>
            <person name="Chen X."/>
        </authorList>
    </citation>
    <scope>NUCLEOTIDE SEQUENCE [LARGE SCALE GENOMIC DNA]</scope>
    <source>
        <strain evidence="17">cv. Fuhuasheng</strain>
        <tissue evidence="16">Leaves</tissue>
    </source>
</reference>
<evidence type="ECO:0000313" key="16">
    <source>
        <dbReference type="EMBL" id="RYR72842.1"/>
    </source>
</evidence>
<protein>
    <recommendedName>
        <fullName evidence="5">2-(3-amino-3-carboxypropyl)histidine synthase subunit 1</fullName>
        <ecNumber evidence="4">2.5.1.108</ecNumber>
    </recommendedName>
    <alternativeName>
        <fullName evidence="12">Diphthamide biosynthesis protein 1</fullName>
    </alternativeName>
    <alternativeName>
        <fullName evidence="13">Diphtheria toxin resistance protein 1</fullName>
    </alternativeName>
    <alternativeName>
        <fullName evidence="11">S-adenosyl-L-methionine:L-histidine 3-amino-3-carboxypropyltransferase 1</fullName>
    </alternativeName>
</protein>
<dbReference type="PANTHER" id="PTHR10762:SF1">
    <property type="entry name" value="2-(3-AMINO-3-CARBOXYPROPYL)HISTIDINE SYNTHASE SUBUNIT 1"/>
    <property type="match status" value="1"/>
</dbReference>
<evidence type="ECO:0000256" key="2">
    <source>
        <dbReference type="ARBA" id="ARBA00005156"/>
    </source>
</evidence>
<gene>
    <name evidence="16" type="ORF">Ahy_A02g007061</name>
</gene>
<keyword evidence="6" id="KW-0808">Transferase</keyword>
<dbReference type="Gene3D" id="3.40.50.11850">
    <property type="entry name" value="Diphthamide synthesis DPH1/DPH2 domain 2"/>
    <property type="match status" value="1"/>
</dbReference>
<evidence type="ECO:0000256" key="10">
    <source>
        <dbReference type="ARBA" id="ARBA00023014"/>
    </source>
</evidence>
<dbReference type="GO" id="GO:0046872">
    <property type="term" value="F:metal ion binding"/>
    <property type="evidence" value="ECO:0007669"/>
    <property type="project" value="UniProtKB-KW"/>
</dbReference>
<accession>A0A445EBH6</accession>
<evidence type="ECO:0000256" key="1">
    <source>
        <dbReference type="ARBA" id="ARBA00001966"/>
    </source>
</evidence>
<dbReference type="PANTHER" id="PTHR10762">
    <property type="entry name" value="DIPHTHAMIDE BIOSYNTHESIS PROTEIN"/>
    <property type="match status" value="1"/>
</dbReference>
<comment type="similarity">
    <text evidence="3">Belongs to the DPH1/DPH2 family. DPH1 subfamily.</text>
</comment>
<dbReference type="Gene3D" id="3.40.50.11860">
    <property type="entry name" value="Diphthamide synthesis DPH1/DPH2 domain 3"/>
    <property type="match status" value="1"/>
</dbReference>
<dbReference type="GO" id="GO:0090560">
    <property type="term" value="F:2-(3-amino-3-carboxypropyl)histidine synthase activity"/>
    <property type="evidence" value="ECO:0007669"/>
    <property type="project" value="UniProtKB-EC"/>
</dbReference>
<evidence type="ECO:0000256" key="14">
    <source>
        <dbReference type="ARBA" id="ARBA00048403"/>
    </source>
</evidence>
<keyword evidence="10" id="KW-0411">Iron-sulfur</keyword>
<dbReference type="InterPro" id="IPR016435">
    <property type="entry name" value="DPH1/DPH2"/>
</dbReference>
<evidence type="ECO:0000313" key="17">
    <source>
        <dbReference type="Proteomes" id="UP000289738"/>
    </source>
</evidence>
<evidence type="ECO:0000256" key="12">
    <source>
        <dbReference type="ARBA" id="ARBA00032574"/>
    </source>
</evidence>
<organism evidence="16 17">
    <name type="scientific">Arachis hypogaea</name>
    <name type="common">Peanut</name>
    <dbReference type="NCBI Taxonomy" id="3818"/>
    <lineage>
        <taxon>Eukaryota</taxon>
        <taxon>Viridiplantae</taxon>
        <taxon>Streptophyta</taxon>
        <taxon>Embryophyta</taxon>
        <taxon>Tracheophyta</taxon>
        <taxon>Spermatophyta</taxon>
        <taxon>Magnoliopsida</taxon>
        <taxon>eudicotyledons</taxon>
        <taxon>Gunneridae</taxon>
        <taxon>Pentapetalae</taxon>
        <taxon>rosids</taxon>
        <taxon>fabids</taxon>
        <taxon>Fabales</taxon>
        <taxon>Fabaceae</taxon>
        <taxon>Papilionoideae</taxon>
        <taxon>50 kb inversion clade</taxon>
        <taxon>dalbergioids sensu lato</taxon>
        <taxon>Dalbergieae</taxon>
        <taxon>Pterocarpus clade</taxon>
        <taxon>Arachis</taxon>
    </lineage>
</organism>
<dbReference type="InterPro" id="IPR042265">
    <property type="entry name" value="DPH1/DPH2_3"/>
</dbReference>
<dbReference type="GO" id="GO:0051536">
    <property type="term" value="F:iron-sulfur cluster binding"/>
    <property type="evidence" value="ECO:0007669"/>
    <property type="project" value="UniProtKB-KW"/>
</dbReference>
<dbReference type="Proteomes" id="UP000289738">
    <property type="component" value="Chromosome A02"/>
</dbReference>
<dbReference type="Pfam" id="PF01866">
    <property type="entry name" value="Diphthamide_syn"/>
    <property type="match status" value="1"/>
</dbReference>
<feature type="region of interest" description="Disordered" evidence="15">
    <location>
        <begin position="1"/>
        <end position="41"/>
    </location>
</feature>
<dbReference type="AlphaFoldDB" id="A0A445EBH6"/>
<dbReference type="STRING" id="3818.A0A445EBH6"/>
<dbReference type="InterPro" id="IPR042263">
    <property type="entry name" value="DPH1/DPH2_1"/>
</dbReference>
<comment type="pathway">
    <text evidence="2">Protein modification; peptidyl-diphthamide biosynthesis.</text>
</comment>
<proteinExistence type="inferred from homology"/>
<evidence type="ECO:0000256" key="9">
    <source>
        <dbReference type="ARBA" id="ARBA00023004"/>
    </source>
</evidence>
<evidence type="ECO:0000256" key="8">
    <source>
        <dbReference type="ARBA" id="ARBA00022723"/>
    </source>
</evidence>
<evidence type="ECO:0000256" key="15">
    <source>
        <dbReference type="SAM" id="MobiDB-lite"/>
    </source>
</evidence>
<keyword evidence="8" id="KW-0479">Metal-binding</keyword>
<dbReference type="Gene3D" id="3.40.50.11840">
    <property type="entry name" value="Diphthamide synthesis DPH1/DPH2 domain 1"/>
    <property type="match status" value="1"/>
</dbReference>
<evidence type="ECO:0000256" key="3">
    <source>
        <dbReference type="ARBA" id="ARBA00010173"/>
    </source>
</evidence>